<feature type="coiled-coil region" evidence="5">
    <location>
        <begin position="309"/>
        <end position="372"/>
    </location>
</feature>
<reference evidence="8 9" key="1">
    <citation type="submission" date="2014-06" db="EMBL/GenBank/DDBJ databases">
        <title>Draft genome sequence of Paenibacillus sp. MSt1.</title>
        <authorList>
            <person name="Aw Y.K."/>
            <person name="Ong K.S."/>
            <person name="Gan H.M."/>
            <person name="Lee S.M."/>
        </authorList>
    </citation>
    <scope>NUCLEOTIDE SEQUENCE [LARGE SCALE GENOMIC DNA]</scope>
    <source>
        <strain evidence="8 9">MSt1</strain>
    </source>
</reference>
<name>A0A081P0H5_9BACL</name>
<feature type="transmembrane region" description="Helical" evidence="6">
    <location>
        <begin position="666"/>
        <end position="685"/>
    </location>
</feature>
<proteinExistence type="predicted"/>
<dbReference type="InterPro" id="IPR017500">
    <property type="entry name" value="Phage_infect_YhgE_N"/>
</dbReference>
<dbReference type="InterPro" id="IPR051328">
    <property type="entry name" value="T7SS_ABC-Transporter"/>
</dbReference>
<dbReference type="Gene3D" id="3.40.1710.10">
    <property type="entry name" value="abc type-2 transporter like domain"/>
    <property type="match status" value="1"/>
</dbReference>
<evidence type="ECO:0000256" key="1">
    <source>
        <dbReference type="ARBA" id="ARBA00004141"/>
    </source>
</evidence>
<evidence type="ECO:0000256" key="6">
    <source>
        <dbReference type="SAM" id="Phobius"/>
    </source>
</evidence>
<dbReference type="SUPFAM" id="SSF58104">
    <property type="entry name" value="Methyl-accepting chemotaxis protein (MCP) signaling domain"/>
    <property type="match status" value="1"/>
</dbReference>
<evidence type="ECO:0000256" key="5">
    <source>
        <dbReference type="SAM" id="Coils"/>
    </source>
</evidence>
<evidence type="ECO:0000313" key="8">
    <source>
        <dbReference type="EMBL" id="KEQ24198.1"/>
    </source>
</evidence>
<comment type="caution">
    <text evidence="8">The sequence shown here is derived from an EMBL/GenBank/DDBJ whole genome shotgun (WGS) entry which is preliminary data.</text>
</comment>
<dbReference type="OrthoDB" id="9811483at2"/>
<dbReference type="RefSeq" id="WP_036686475.1">
    <property type="nucleotide sequence ID" value="NZ_JNVM01000017.1"/>
</dbReference>
<dbReference type="InterPro" id="IPR013525">
    <property type="entry name" value="ABC2_TM"/>
</dbReference>
<dbReference type="GO" id="GO:0140359">
    <property type="term" value="F:ABC-type transporter activity"/>
    <property type="evidence" value="ECO:0007669"/>
    <property type="project" value="InterPro"/>
</dbReference>
<feature type="domain" description="ABC-2 type transporter transmembrane" evidence="7">
    <location>
        <begin position="700"/>
        <end position="837"/>
    </location>
</feature>
<keyword evidence="5" id="KW-0175">Coiled coil</keyword>
<dbReference type="GO" id="GO:0016020">
    <property type="term" value="C:membrane"/>
    <property type="evidence" value="ECO:0007669"/>
    <property type="project" value="UniProtKB-SubCell"/>
</dbReference>
<evidence type="ECO:0000313" key="9">
    <source>
        <dbReference type="Proteomes" id="UP000028123"/>
    </source>
</evidence>
<feature type="transmembrane region" description="Helical" evidence="6">
    <location>
        <begin position="734"/>
        <end position="755"/>
    </location>
</feature>
<dbReference type="InterPro" id="IPR017501">
    <property type="entry name" value="Phage_infect_YhgE_C"/>
</dbReference>
<sequence>MRKVSLRTVLRIYTYDIRRIVTNWVTLTVVCGLILLPSLYAWINIYASWDPYSNTKGIKVGVVNNDKGGTLKGVTFNIGDEIIHSLQQNEKLGWTFYNTKDEGIAKAENGEVYATIVIPDDFSLKMSTMLSDQPVKPELEYYVNEKENAIAAKMTDAGASTIQREISTSFIETVTGKVFETLNKAGAELDQQYPQIEKYKNLLYTLNENMPKLNQNLDEMLNRAENGFTQMDKTADHVPAVQDTLGKLIELNDGLSKDMYKASDDLKEIAPDVKENLYRLQTIFNRLTETTEDVNNQLTVYKPEVLTQLDNAVTDLDQLQQRVKDTSEQLEKAGVTVPEETLAMASDIAVELNQYRILLLDLKAKIKDVNAAENILNKLQPINDRLLDKITKFQNAVNALLAPIDEALNIRTFTILRDNLEKMRQLSAGISSFTRNLSTTLAYKKSDLDGKLSRNVETVSDMINRILKNANSLAQSSSKGSFQLSKDLKTLAQRLEEWKGKTADLRKNIEKNHNLEKLLPDLARMNFSIAGDIGKLSLALDQTLLPKTESYLQKGSFLLTDVNVILGNTQEDLAAAKDLMASMSSGGKVAVDDIRNFKERVPDLQQRLSDLTAVFQKIDSTVDVKDMIKLLQNRGIADSNFLALPVTMSTHPLFPIANYGAGMTPFYTTLCLWVGSLLLSSLLTVKFQPADFSFTSHEEYLGKYLLFATLSVLQGLIVALGDIFLLKIHIQEAGLFVGLTLFYCVVFSMIVYTLVTLFNNIGKSIGVVLLVLQLAGSGGTFPIQVTPAFFQAIHSMLPFTYAISGLREALAGVSYPTLMRDVWTLVGFFFAFLVIGYIFKPSLTSFLGKYSKQLHHSGVIGH</sequence>
<dbReference type="AlphaFoldDB" id="A0A081P0H5"/>
<feature type="transmembrane region" description="Helical" evidence="6">
    <location>
        <begin position="822"/>
        <end position="839"/>
    </location>
</feature>
<feature type="domain" description="ABC-2 type transporter transmembrane" evidence="7">
    <location>
        <begin position="33"/>
        <end position="172"/>
    </location>
</feature>
<accession>A0A081P0H5</accession>
<keyword evidence="9" id="KW-1185">Reference proteome</keyword>
<feature type="transmembrane region" description="Helical" evidence="6">
    <location>
        <begin position="21"/>
        <end position="43"/>
    </location>
</feature>
<dbReference type="NCBIfam" id="TIGR03062">
    <property type="entry name" value="pip_yhgE_Cterm"/>
    <property type="match status" value="1"/>
</dbReference>
<keyword evidence="3 6" id="KW-1133">Transmembrane helix</keyword>
<dbReference type="NCBIfam" id="TIGR03061">
    <property type="entry name" value="pip_yhgE_Nterm"/>
    <property type="match status" value="1"/>
</dbReference>
<dbReference type="EMBL" id="JNVM01000017">
    <property type="protein sequence ID" value="KEQ24198.1"/>
    <property type="molecule type" value="Genomic_DNA"/>
</dbReference>
<dbReference type="Pfam" id="PF12698">
    <property type="entry name" value="ABC2_membrane_3"/>
    <property type="match status" value="2"/>
</dbReference>
<dbReference type="PANTHER" id="PTHR43077:SF10">
    <property type="entry name" value="TRANSPORT PERMEASE PROTEIN"/>
    <property type="match status" value="1"/>
</dbReference>
<feature type="coiled-coil region" evidence="5">
    <location>
        <begin position="196"/>
        <end position="223"/>
    </location>
</feature>
<feature type="transmembrane region" description="Helical" evidence="6">
    <location>
        <begin position="767"/>
        <end position="790"/>
    </location>
</feature>
<feature type="transmembrane region" description="Helical" evidence="6">
    <location>
        <begin position="705"/>
        <end position="728"/>
    </location>
</feature>
<dbReference type="eggNOG" id="COG1511">
    <property type="taxonomic scope" value="Bacteria"/>
</dbReference>
<evidence type="ECO:0000256" key="4">
    <source>
        <dbReference type="ARBA" id="ARBA00023136"/>
    </source>
</evidence>
<organism evidence="8 9">
    <name type="scientific">Paenibacillus tyrfis</name>
    <dbReference type="NCBI Taxonomy" id="1501230"/>
    <lineage>
        <taxon>Bacteria</taxon>
        <taxon>Bacillati</taxon>
        <taxon>Bacillota</taxon>
        <taxon>Bacilli</taxon>
        <taxon>Bacillales</taxon>
        <taxon>Paenibacillaceae</taxon>
        <taxon>Paenibacillus</taxon>
    </lineage>
</organism>
<evidence type="ECO:0000259" key="7">
    <source>
        <dbReference type="Pfam" id="PF12698"/>
    </source>
</evidence>
<dbReference type="PANTHER" id="PTHR43077">
    <property type="entry name" value="TRANSPORT PERMEASE YVFS-RELATED"/>
    <property type="match status" value="1"/>
</dbReference>
<dbReference type="Proteomes" id="UP000028123">
    <property type="component" value="Unassembled WGS sequence"/>
</dbReference>
<keyword evidence="4 6" id="KW-0472">Membrane</keyword>
<protein>
    <recommendedName>
        <fullName evidence="7">ABC-2 type transporter transmembrane domain-containing protein</fullName>
    </recommendedName>
</protein>
<comment type="subcellular location">
    <subcellularLocation>
        <location evidence="1">Membrane</location>
        <topology evidence="1">Multi-pass membrane protein</topology>
    </subcellularLocation>
</comment>
<evidence type="ECO:0000256" key="2">
    <source>
        <dbReference type="ARBA" id="ARBA00022692"/>
    </source>
</evidence>
<keyword evidence="2 6" id="KW-0812">Transmembrane</keyword>
<gene>
    <name evidence="8" type="ORF">ET33_10925</name>
</gene>
<evidence type="ECO:0000256" key="3">
    <source>
        <dbReference type="ARBA" id="ARBA00022989"/>
    </source>
</evidence>